<dbReference type="SMART" id="SM00282">
    <property type="entry name" value="LamG"/>
    <property type="match status" value="3"/>
</dbReference>
<feature type="domain" description="Laminin G" evidence="7">
    <location>
        <begin position="680"/>
        <end position="857"/>
    </location>
</feature>
<dbReference type="GO" id="GO:0050877">
    <property type="term" value="P:nervous system process"/>
    <property type="evidence" value="ECO:0007669"/>
    <property type="project" value="UniProtKB-ARBA"/>
</dbReference>
<evidence type="ECO:0000259" key="7">
    <source>
        <dbReference type="PROSITE" id="PS50025"/>
    </source>
</evidence>
<feature type="domain" description="EGF-like" evidence="8">
    <location>
        <begin position="133"/>
        <end position="169"/>
    </location>
</feature>
<keyword evidence="2" id="KW-0732">Signal</keyword>
<dbReference type="FunFam" id="2.10.25.10:FF:000400">
    <property type="entry name" value="Crumbs cell polarity complex component 1"/>
    <property type="match status" value="1"/>
</dbReference>
<dbReference type="GO" id="GO:0005112">
    <property type="term" value="F:Notch binding"/>
    <property type="evidence" value="ECO:0000318"/>
    <property type="project" value="GO_Central"/>
</dbReference>
<feature type="disulfide bond" evidence="6">
    <location>
        <begin position="159"/>
        <end position="168"/>
    </location>
</feature>
<feature type="domain" description="Laminin G" evidence="7">
    <location>
        <begin position="459"/>
        <end position="642"/>
    </location>
</feature>
<dbReference type="FunFam" id="2.10.25.10:FF:000279">
    <property type="entry name" value="Neurogenic locus notch 1"/>
    <property type="match status" value="1"/>
</dbReference>
<evidence type="ECO:0000313" key="9">
    <source>
        <dbReference type="Proteomes" id="UP000186698"/>
    </source>
</evidence>
<feature type="domain" description="EGF-like" evidence="8">
    <location>
        <begin position="324"/>
        <end position="370"/>
    </location>
</feature>
<feature type="domain" description="EGF-like" evidence="8">
    <location>
        <begin position="644"/>
        <end position="680"/>
    </location>
</feature>
<dbReference type="InterPro" id="IPR001791">
    <property type="entry name" value="Laminin_G"/>
</dbReference>
<dbReference type="InterPro" id="IPR051830">
    <property type="entry name" value="NOTCH_homolog"/>
</dbReference>
<feature type="domain" description="EGF-like" evidence="8">
    <location>
        <begin position="1239"/>
        <end position="1279"/>
    </location>
</feature>
<feature type="domain" description="EGF-like" evidence="8">
    <location>
        <begin position="209"/>
        <end position="245"/>
    </location>
</feature>
<feature type="domain" description="EGF-like" evidence="8">
    <location>
        <begin position="417"/>
        <end position="457"/>
    </location>
</feature>
<dbReference type="CTD" id="108713548"/>
<feature type="domain" description="EGF-like" evidence="8">
    <location>
        <begin position="372"/>
        <end position="415"/>
    </location>
</feature>
<dbReference type="InterPro" id="IPR013032">
    <property type="entry name" value="EGF-like_CS"/>
</dbReference>
<dbReference type="GO" id="GO:0005509">
    <property type="term" value="F:calcium ion binding"/>
    <property type="evidence" value="ECO:0007669"/>
    <property type="project" value="InterPro"/>
</dbReference>
<feature type="disulfide bond" evidence="6">
    <location>
        <begin position="121"/>
        <end position="130"/>
    </location>
</feature>
<feature type="domain" description="EGF-like" evidence="8">
    <location>
        <begin position="95"/>
        <end position="131"/>
    </location>
</feature>
<evidence type="ECO:0000256" key="3">
    <source>
        <dbReference type="ARBA" id="ARBA00022737"/>
    </source>
</evidence>
<gene>
    <name evidence="10" type="primary">crb1.L</name>
</gene>
<feature type="disulfide bond" evidence="6">
    <location>
        <begin position="83"/>
        <end position="92"/>
    </location>
</feature>
<evidence type="ECO:0000256" key="4">
    <source>
        <dbReference type="ARBA" id="ARBA00023157"/>
    </source>
</evidence>
<feature type="domain" description="EGF-like" evidence="8">
    <location>
        <begin position="286"/>
        <end position="322"/>
    </location>
</feature>
<sequence length="1390" mass="152121">MASPRLPWIFAFYFSALMLIQVRMTQCADNTTQCSSRRCNRNLSCSSPEDCIGIKDPCLSNPCSWHAKCQVISSVAQTYVCQCPAGYTGENCDIHLKRCPRNPCGNGGECYVGKEGPICACTVGYKGKFCETPEDECLWNPCQNGAMCKKRGDEYACYCVPGFQGALCDIEVDECISQPCHHGATCLNQIGQYTCMCPPQYTGRDCELEVDECVWQPCLNGATCHSFIGSFNCTCPPGFEGDLCQFNIDECASFPCLNGGHCIDGDNGYTCECNMVGFNGLHCEMPVSMCESKPCHNNATCLEVSAKFTCLCLPGSTGSLCEIDISECSSQPCLYDSECVELAQPLMGTYNEHAGYICKCRDGLTGVHCESDINECESKPCQNGGACENLHGSYTCHCRTQADAAGNYYGGRNCKELLVGCATPRCHNGGTCIPQLKEGEHSHHCLCPEGYAGPSCRAQTTFSFNGKSVLPVNKNSTEAQGGHFFNISLSFQTVQASAVIFHMEAQNSSIRLYLQNSAIYLASEVHSEIKSLLHLPGNVSDGRWHAVGVSGTDRLTLRILDAQCTTRCTESSDHILGDHLRDSVFQKILLGGEPPLRTAEEDIYNNAEEMRPWFVGCLRDVRIDSAFVTDESTTVGDIDVGCKRRNQCESQPCQNRGQCINLWLGYHCDCFRPYRGQNCSSEYESGRFGHRHLTSHAAFQVNIDRREEITISAFFRTRQPSGFLLSLGNSTYSGTIISLDGGRLTLKTRRNVLLKGNNTINDGNFHLVSLKLTQTKMEMFVSLKLVGQIDMTMTEVYSTSVLYVGGLVDPKETAKHGGYFKGCVQDLRIAEKHLEFFSSSESSSVEDITVSNVTRGCESDSQCNPSTCHNGGVCYPVWDDFVCSCPPNTTGKACEDLKWCQLTQCPPGSMCQTVPSGYECTASVVFNGTSHGVMYRSNSQIRRDLTNVTLQFRTQASESILLYAEQGPDIVTVAVQRSRLLFHLQSGNSIDAVSLYGAEMVNDSQWHSVTLSATTPQSQSSRWQMEVDGKTDKISLFPTGNLNFLREGTDIYLGINGKDGNLHFIGCLGTVQIGGIYLPYFGDEDYQATRPQKEQFVKVSPVSVGIDCLSLESCASQHCTHGDKCRGGFTHPICTCPSGRTGPLCETYIHKCHSSPCLHGICTDTITGYSCECHVGYSGVNCDIHNCQDHRCARGATCIAQANGYSCLCPANVTGSLCSVSSPSEASSLNSVRIYNRLPSTFCGDGKKNITCYNRSNCTEERGKLRCTCLPGFVGERCEIDVDECESNPCLNGGLCQNLPNRFHCICDLNFAGEHCEIDLSDFFPPGIFTAVASVVLALFFIVCAGLCIFIAVSGMRSSQGAYSPSRQEKEGSRVEMWNIVQPPPLERLI</sequence>
<dbReference type="PROSITE" id="PS50025">
    <property type="entry name" value="LAM_G_DOMAIN"/>
    <property type="match status" value="3"/>
</dbReference>
<dbReference type="FunFam" id="2.60.120.200:FF:000081">
    <property type="entry name" value="Crumbs 1, cell polarity complex component"/>
    <property type="match status" value="1"/>
</dbReference>
<dbReference type="InterPro" id="IPR000152">
    <property type="entry name" value="EGF-type_Asp/Asn_hydroxyl_site"/>
</dbReference>
<dbReference type="STRING" id="8355.A0A1L8GN74"/>
<feature type="disulfide bond" evidence="6">
    <location>
        <begin position="1209"/>
        <end position="1218"/>
    </location>
</feature>
<dbReference type="KEGG" id="xla:108713548"/>
<dbReference type="OrthoDB" id="283575at2759"/>
<dbReference type="GeneID" id="108713548"/>
<keyword evidence="4 6" id="KW-1015">Disulfide bond</keyword>
<dbReference type="SMART" id="SM00179">
    <property type="entry name" value="EGF_CA"/>
    <property type="match status" value="14"/>
</dbReference>
<dbReference type="FunFam" id="2.10.25.10:FF:000123">
    <property type="entry name" value="Crumbs homolog 1 (Drosophila)"/>
    <property type="match status" value="1"/>
</dbReference>
<keyword evidence="1 6" id="KW-0245">EGF-like domain</keyword>
<dbReference type="InterPro" id="IPR013320">
    <property type="entry name" value="ConA-like_dom_sf"/>
</dbReference>
<feature type="disulfide bond" evidence="6">
    <location>
        <begin position="885"/>
        <end position="894"/>
    </location>
</feature>
<dbReference type="Gene3D" id="2.10.25.10">
    <property type="entry name" value="Laminin"/>
    <property type="match status" value="17"/>
</dbReference>
<evidence type="ECO:0000256" key="6">
    <source>
        <dbReference type="PROSITE-ProRule" id="PRU00076"/>
    </source>
</evidence>
<feature type="disulfide bond" evidence="6">
    <location>
        <begin position="670"/>
        <end position="679"/>
    </location>
</feature>
<dbReference type="FunFam" id="2.10.25.10:FF:000327">
    <property type="entry name" value="neurogenic locus notch homolog protein 4"/>
    <property type="match status" value="1"/>
</dbReference>
<dbReference type="SUPFAM" id="SSF49899">
    <property type="entry name" value="Concanavalin A-like lectins/glucanases"/>
    <property type="match status" value="3"/>
</dbReference>
<dbReference type="PROSITE" id="PS00022">
    <property type="entry name" value="EGF_1"/>
    <property type="match status" value="14"/>
</dbReference>
<dbReference type="PROSITE" id="PS50026">
    <property type="entry name" value="EGF_3"/>
    <property type="match status" value="17"/>
</dbReference>
<dbReference type="FunFam" id="2.10.25.10:FF:000122">
    <property type="entry name" value="Protein crumbs homolog 2"/>
    <property type="match status" value="1"/>
</dbReference>
<keyword evidence="3" id="KW-0677">Repeat</keyword>
<feature type="domain" description="EGF-like" evidence="8">
    <location>
        <begin position="54"/>
        <end position="93"/>
    </location>
</feature>
<dbReference type="FunFam" id="2.10.25.10:FF:000109">
    <property type="entry name" value="Notch homolog 4, [Drosophila]"/>
    <property type="match status" value="1"/>
</dbReference>
<comment type="caution">
    <text evidence="6">Lacks conserved residue(s) required for the propagation of feature annotation.</text>
</comment>
<evidence type="ECO:0000259" key="8">
    <source>
        <dbReference type="PROSITE" id="PS50026"/>
    </source>
</evidence>
<evidence type="ECO:0000313" key="10">
    <source>
        <dbReference type="RefSeq" id="XP_041446522.1"/>
    </source>
</evidence>
<feature type="disulfide bond" evidence="6">
    <location>
        <begin position="1136"/>
        <end position="1145"/>
    </location>
</feature>
<evidence type="ECO:0000256" key="5">
    <source>
        <dbReference type="ARBA" id="ARBA00023180"/>
    </source>
</evidence>
<feature type="disulfide bond" evidence="6">
    <location>
        <begin position="235"/>
        <end position="244"/>
    </location>
</feature>
<dbReference type="FunFam" id="2.10.25.10:FF:000246">
    <property type="entry name" value="EGF-like repeat and discoidin I-like domain-containing protein 3"/>
    <property type="match status" value="1"/>
</dbReference>
<evidence type="ECO:0000256" key="1">
    <source>
        <dbReference type="ARBA" id="ARBA00022536"/>
    </source>
</evidence>
<dbReference type="Pfam" id="PF12661">
    <property type="entry name" value="hEGF"/>
    <property type="match status" value="2"/>
</dbReference>
<dbReference type="PROSITE" id="PS01186">
    <property type="entry name" value="EGF_2"/>
    <property type="match status" value="7"/>
</dbReference>
<dbReference type="OMA" id="RDMFIML"/>
<reference evidence="10" key="1">
    <citation type="submission" date="2025-08" db="UniProtKB">
        <authorList>
            <consortium name="RefSeq"/>
        </authorList>
    </citation>
    <scope>IDENTIFICATION</scope>
    <source>
        <strain evidence="10">J_2021</strain>
        <tissue evidence="10">Erythrocytes</tissue>
    </source>
</reference>
<dbReference type="FunFam" id="2.10.25.10:FF:000348">
    <property type="entry name" value="Crumbs 1, cell polarity complex component"/>
    <property type="match status" value="1"/>
</dbReference>
<feature type="domain" description="EGF-like" evidence="8">
    <location>
        <begin position="247"/>
        <end position="284"/>
    </location>
</feature>
<dbReference type="Gene3D" id="2.60.120.200">
    <property type="match status" value="3"/>
</dbReference>
<feature type="domain" description="EGF-like" evidence="8">
    <location>
        <begin position="1281"/>
        <end position="1317"/>
    </location>
</feature>
<dbReference type="InterPro" id="IPR018097">
    <property type="entry name" value="EGF_Ca-bd_CS"/>
</dbReference>
<feature type="disulfide bond" evidence="6">
    <location>
        <begin position="312"/>
        <end position="321"/>
    </location>
</feature>
<feature type="disulfide bond" evidence="6">
    <location>
        <begin position="360"/>
        <end position="369"/>
    </location>
</feature>
<dbReference type="PaxDb" id="8355-A0A1L8GN74"/>
<dbReference type="CDD" id="cd00110">
    <property type="entry name" value="LamG"/>
    <property type="match status" value="3"/>
</dbReference>
<dbReference type="PROSITE" id="PS01187">
    <property type="entry name" value="EGF_CA"/>
    <property type="match status" value="4"/>
</dbReference>
<feature type="domain" description="EGF-like" evidence="8">
    <location>
        <begin position="1110"/>
        <end position="1146"/>
    </location>
</feature>
<keyword evidence="9" id="KW-1185">Reference proteome</keyword>
<dbReference type="InterPro" id="IPR000742">
    <property type="entry name" value="EGF"/>
</dbReference>
<dbReference type="FunFam" id="2.10.25.10:FF:000434">
    <property type="entry name" value="Predicted protein"/>
    <property type="match status" value="1"/>
</dbReference>
<dbReference type="GO" id="GO:0007219">
    <property type="term" value="P:Notch signaling pathway"/>
    <property type="evidence" value="ECO:0000318"/>
    <property type="project" value="GO_Central"/>
</dbReference>
<dbReference type="InterPro" id="IPR001881">
    <property type="entry name" value="EGF-like_Ca-bd_dom"/>
</dbReference>
<evidence type="ECO:0000256" key="2">
    <source>
        <dbReference type="ARBA" id="ARBA00022729"/>
    </source>
</evidence>
<feature type="domain" description="EGF-like" evidence="8">
    <location>
        <begin position="171"/>
        <end position="207"/>
    </location>
</feature>
<feature type="disulfide bond" evidence="6">
    <location>
        <begin position="1269"/>
        <end position="1278"/>
    </location>
</feature>
<dbReference type="Pfam" id="PF02210">
    <property type="entry name" value="Laminin_G_2"/>
    <property type="match status" value="3"/>
</dbReference>
<keyword evidence="5" id="KW-0325">Glycoprotein</keyword>
<proteinExistence type="predicted"/>
<feature type="disulfide bond" evidence="6">
    <location>
        <begin position="197"/>
        <end position="206"/>
    </location>
</feature>
<dbReference type="Pfam" id="PF00008">
    <property type="entry name" value="EGF"/>
    <property type="match status" value="10"/>
</dbReference>
<feature type="domain" description="Laminin G" evidence="7">
    <location>
        <begin position="923"/>
        <end position="1108"/>
    </location>
</feature>
<dbReference type="PANTHER" id="PTHR24033:SF231">
    <property type="entry name" value="MULTIPLE EPIDERMAL GROWTH FACTOR-LIKE DOMAINS PROTEIN 8"/>
    <property type="match status" value="1"/>
</dbReference>
<feature type="domain" description="EGF-like" evidence="8">
    <location>
        <begin position="859"/>
        <end position="895"/>
    </location>
</feature>
<dbReference type="PANTHER" id="PTHR24033">
    <property type="entry name" value="EGF-LIKE DOMAIN-CONTAINING PROTEIN"/>
    <property type="match status" value="1"/>
</dbReference>
<dbReference type="RefSeq" id="XP_041446522.1">
    <property type="nucleotide sequence ID" value="XM_041590588.1"/>
</dbReference>
<organism evidence="9 10">
    <name type="scientific">Xenopus laevis</name>
    <name type="common">African clawed frog</name>
    <dbReference type="NCBI Taxonomy" id="8355"/>
    <lineage>
        <taxon>Eukaryota</taxon>
        <taxon>Metazoa</taxon>
        <taxon>Chordata</taxon>
        <taxon>Craniata</taxon>
        <taxon>Vertebrata</taxon>
        <taxon>Euteleostomi</taxon>
        <taxon>Amphibia</taxon>
        <taxon>Batrachia</taxon>
        <taxon>Anura</taxon>
        <taxon>Pipoidea</taxon>
        <taxon>Pipidae</taxon>
        <taxon>Xenopodinae</taxon>
        <taxon>Xenopus</taxon>
        <taxon>Xenopus</taxon>
    </lineage>
</organism>
<feature type="domain" description="EGF-like" evidence="8">
    <location>
        <begin position="1183"/>
        <end position="1219"/>
    </location>
</feature>
<protein>
    <submittedName>
        <fullName evidence="10">Protein crumbs homolog 1 isoform X1</fullName>
    </submittedName>
</protein>
<dbReference type="PROSITE" id="PS00010">
    <property type="entry name" value="ASX_HYDROXYL"/>
    <property type="match status" value="5"/>
</dbReference>
<dbReference type="InterPro" id="IPR049883">
    <property type="entry name" value="NOTCH1_EGF-like"/>
</dbReference>
<dbReference type="Proteomes" id="UP000186698">
    <property type="component" value="Chromosome 4L"/>
</dbReference>
<dbReference type="SUPFAM" id="SSF57196">
    <property type="entry name" value="EGF/Laminin"/>
    <property type="match status" value="14"/>
</dbReference>
<dbReference type="CDD" id="cd00054">
    <property type="entry name" value="EGF_CA"/>
    <property type="match status" value="9"/>
</dbReference>
<feature type="domain" description="EGF-like" evidence="8">
    <location>
        <begin position="1148"/>
        <end position="1180"/>
    </location>
</feature>
<feature type="disulfide bond" evidence="6">
    <location>
        <begin position="1307"/>
        <end position="1316"/>
    </location>
</feature>
<dbReference type="SMART" id="SM00181">
    <property type="entry name" value="EGF"/>
    <property type="match status" value="17"/>
</dbReference>
<dbReference type="Pfam" id="PF07645">
    <property type="entry name" value="EGF_CA"/>
    <property type="match status" value="2"/>
</dbReference>
<accession>A0A1L8GN74</accession>
<feature type="disulfide bond" evidence="6">
    <location>
        <begin position="447"/>
        <end position="456"/>
    </location>
</feature>
<name>A0A1L8GN74_XENLA</name>
<feature type="disulfide bond" evidence="6">
    <location>
        <begin position="1152"/>
        <end position="1162"/>
    </location>
</feature>